<evidence type="ECO:0000313" key="2">
    <source>
        <dbReference type="Proteomes" id="UP001567538"/>
    </source>
</evidence>
<keyword evidence="2" id="KW-1185">Reference proteome</keyword>
<dbReference type="EMBL" id="JBEAFC010000008">
    <property type="protein sequence ID" value="KAL1543185.1"/>
    <property type="molecule type" value="Genomic_DNA"/>
</dbReference>
<dbReference type="AlphaFoldDB" id="A0ABD1GHH1"/>
<reference evidence="1 2" key="1">
    <citation type="submission" date="2024-06" db="EMBL/GenBank/DDBJ databases">
        <title>A chromosome level genome sequence of Diviner's sage (Salvia divinorum).</title>
        <authorList>
            <person name="Ford S.A."/>
            <person name="Ro D.-K."/>
            <person name="Ness R.W."/>
            <person name="Phillips M.A."/>
        </authorList>
    </citation>
    <scope>NUCLEOTIDE SEQUENCE [LARGE SCALE GENOMIC DNA]</scope>
    <source>
        <strain evidence="1">SAF-2024a</strain>
        <tissue evidence="1">Leaf</tissue>
    </source>
</reference>
<gene>
    <name evidence="1" type="ORF">AAHA92_20193</name>
</gene>
<comment type="caution">
    <text evidence="1">The sequence shown here is derived from an EMBL/GenBank/DDBJ whole genome shotgun (WGS) entry which is preliminary data.</text>
</comment>
<accession>A0ABD1GHH1</accession>
<sequence>MRREQEQGTPTTGKSLNHFSASWPGYLPFISRSYPLKVCVVNFVYFASGLHVSAGNHLRDDCSTIFSTVRLALFYRQHVSEIHVILITG</sequence>
<proteinExistence type="predicted"/>
<evidence type="ECO:0000313" key="1">
    <source>
        <dbReference type="EMBL" id="KAL1543185.1"/>
    </source>
</evidence>
<dbReference type="Proteomes" id="UP001567538">
    <property type="component" value="Unassembled WGS sequence"/>
</dbReference>
<organism evidence="1 2">
    <name type="scientific">Salvia divinorum</name>
    <name type="common">Maria pastora</name>
    <name type="synonym">Diviner's sage</name>
    <dbReference type="NCBI Taxonomy" id="28513"/>
    <lineage>
        <taxon>Eukaryota</taxon>
        <taxon>Viridiplantae</taxon>
        <taxon>Streptophyta</taxon>
        <taxon>Embryophyta</taxon>
        <taxon>Tracheophyta</taxon>
        <taxon>Spermatophyta</taxon>
        <taxon>Magnoliopsida</taxon>
        <taxon>eudicotyledons</taxon>
        <taxon>Gunneridae</taxon>
        <taxon>Pentapetalae</taxon>
        <taxon>asterids</taxon>
        <taxon>lamiids</taxon>
        <taxon>Lamiales</taxon>
        <taxon>Lamiaceae</taxon>
        <taxon>Nepetoideae</taxon>
        <taxon>Mentheae</taxon>
        <taxon>Salviinae</taxon>
        <taxon>Salvia</taxon>
        <taxon>Salvia subgen. Calosphace</taxon>
    </lineage>
</organism>
<name>A0ABD1GHH1_SALDI</name>
<protein>
    <submittedName>
        <fullName evidence="1">Uncharacterized protein</fullName>
    </submittedName>
</protein>